<dbReference type="OrthoDB" id="9109854at2"/>
<keyword evidence="1" id="KW-0732">Signal</keyword>
<dbReference type="GeneID" id="45657132"/>
<dbReference type="Proteomes" id="UP000183223">
    <property type="component" value="Unassembled WGS sequence"/>
</dbReference>
<organism evidence="2 3">
    <name type="scientific">Photorhabdus luminescens</name>
    <name type="common">Xenorhabdus luminescens</name>
    <dbReference type="NCBI Taxonomy" id="29488"/>
    <lineage>
        <taxon>Bacteria</taxon>
        <taxon>Pseudomonadati</taxon>
        <taxon>Pseudomonadota</taxon>
        <taxon>Gammaproteobacteria</taxon>
        <taxon>Enterobacterales</taxon>
        <taxon>Morganellaceae</taxon>
        <taxon>Photorhabdus</taxon>
    </lineage>
</organism>
<proteinExistence type="predicted"/>
<protein>
    <recommendedName>
        <fullName evidence="4">Lipocalin-like domain-containing protein</fullName>
    </recommendedName>
</protein>
<dbReference type="RefSeq" id="WP_049584248.1">
    <property type="nucleotide sequence ID" value="NZ_CAWQXX010000048.1"/>
</dbReference>
<name>A0A1G5RFB8_PHOLU</name>
<evidence type="ECO:0000313" key="3">
    <source>
        <dbReference type="Proteomes" id="UP000183223"/>
    </source>
</evidence>
<dbReference type="AlphaFoldDB" id="A0A1G5RFB8"/>
<evidence type="ECO:0008006" key="4">
    <source>
        <dbReference type="Google" id="ProtNLM"/>
    </source>
</evidence>
<accession>A0A1G5RFB8</accession>
<sequence length="125" mass="14645">MKKIFFLLLFFCSQSFAFSGYWISQYHNDTYKLYLKENKNEIVGRYCFITNNGNRIDCEDNDILNIKGHINGNVADVYFMSTFGGNGTAKITKEKNKLIWIIEDSRPFDDANMSVRKKIIFIRSK</sequence>
<reference evidence="3" key="1">
    <citation type="submission" date="2016-10" db="EMBL/GenBank/DDBJ databases">
        <authorList>
            <person name="Varghese N."/>
            <person name="Submissions S."/>
        </authorList>
    </citation>
    <scope>NUCLEOTIDE SEQUENCE [LARGE SCALE GENOMIC DNA]</scope>
    <source>
        <strain evidence="3">ATCC 29999</strain>
    </source>
</reference>
<feature type="signal peptide" evidence="1">
    <location>
        <begin position="1"/>
        <end position="17"/>
    </location>
</feature>
<keyword evidence="3" id="KW-1185">Reference proteome</keyword>
<gene>
    <name evidence="2" type="ORF">SAMN02982990_04120</name>
</gene>
<dbReference type="STRING" id="29488.KS18_16805"/>
<dbReference type="EMBL" id="FMWJ01000031">
    <property type="protein sequence ID" value="SCZ72784.1"/>
    <property type="molecule type" value="Genomic_DNA"/>
</dbReference>
<evidence type="ECO:0000313" key="2">
    <source>
        <dbReference type="EMBL" id="SCZ72784.1"/>
    </source>
</evidence>
<feature type="chain" id="PRO_5010360427" description="Lipocalin-like domain-containing protein" evidence="1">
    <location>
        <begin position="18"/>
        <end position="125"/>
    </location>
</feature>
<evidence type="ECO:0000256" key="1">
    <source>
        <dbReference type="SAM" id="SignalP"/>
    </source>
</evidence>